<feature type="non-terminal residue" evidence="1">
    <location>
        <position position="43"/>
    </location>
</feature>
<dbReference type="Proteomes" id="UP000265520">
    <property type="component" value="Unassembled WGS sequence"/>
</dbReference>
<organism evidence="1 2">
    <name type="scientific">Trifolium medium</name>
    <dbReference type="NCBI Taxonomy" id="97028"/>
    <lineage>
        <taxon>Eukaryota</taxon>
        <taxon>Viridiplantae</taxon>
        <taxon>Streptophyta</taxon>
        <taxon>Embryophyta</taxon>
        <taxon>Tracheophyta</taxon>
        <taxon>Spermatophyta</taxon>
        <taxon>Magnoliopsida</taxon>
        <taxon>eudicotyledons</taxon>
        <taxon>Gunneridae</taxon>
        <taxon>Pentapetalae</taxon>
        <taxon>rosids</taxon>
        <taxon>fabids</taxon>
        <taxon>Fabales</taxon>
        <taxon>Fabaceae</taxon>
        <taxon>Papilionoideae</taxon>
        <taxon>50 kb inversion clade</taxon>
        <taxon>NPAAA clade</taxon>
        <taxon>Hologalegina</taxon>
        <taxon>IRL clade</taxon>
        <taxon>Trifolieae</taxon>
        <taxon>Trifolium</taxon>
    </lineage>
</organism>
<protein>
    <submittedName>
        <fullName evidence="1">Uncharacterized protein</fullName>
    </submittedName>
</protein>
<evidence type="ECO:0000313" key="1">
    <source>
        <dbReference type="EMBL" id="MCI08558.1"/>
    </source>
</evidence>
<keyword evidence="2" id="KW-1185">Reference proteome</keyword>
<proteinExistence type="predicted"/>
<dbReference type="EMBL" id="LXQA010069461">
    <property type="protein sequence ID" value="MCI08558.1"/>
    <property type="molecule type" value="Genomic_DNA"/>
</dbReference>
<name>A0A392P920_9FABA</name>
<sequence>MEVGENSGVDVDAVVINKIAVVVGFGGGRCRLRYQMWWWDDDG</sequence>
<dbReference type="AlphaFoldDB" id="A0A392P920"/>
<accession>A0A392P920</accession>
<reference evidence="1 2" key="1">
    <citation type="journal article" date="2018" name="Front. Plant Sci.">
        <title>Red Clover (Trifolium pratense) and Zigzag Clover (T. medium) - A Picture of Genomic Similarities and Differences.</title>
        <authorList>
            <person name="Dluhosova J."/>
            <person name="Istvanek J."/>
            <person name="Nedelnik J."/>
            <person name="Repkova J."/>
        </authorList>
    </citation>
    <scope>NUCLEOTIDE SEQUENCE [LARGE SCALE GENOMIC DNA]</scope>
    <source>
        <strain evidence="2">cv. 10/8</strain>
        <tissue evidence="1">Leaf</tissue>
    </source>
</reference>
<evidence type="ECO:0000313" key="2">
    <source>
        <dbReference type="Proteomes" id="UP000265520"/>
    </source>
</evidence>
<comment type="caution">
    <text evidence="1">The sequence shown here is derived from an EMBL/GenBank/DDBJ whole genome shotgun (WGS) entry which is preliminary data.</text>
</comment>